<evidence type="ECO:0000313" key="3">
    <source>
        <dbReference type="Proteomes" id="UP000308196"/>
    </source>
</evidence>
<gene>
    <name evidence="2" type="ORF">NCTC11429_05005</name>
</gene>
<dbReference type="EMBL" id="LR590484">
    <property type="protein sequence ID" value="VTR54159.1"/>
    <property type="molecule type" value="Genomic_DNA"/>
</dbReference>
<dbReference type="Pfam" id="PF05618">
    <property type="entry name" value="Zn_protease"/>
    <property type="match status" value="1"/>
</dbReference>
<evidence type="ECO:0000313" key="2">
    <source>
        <dbReference type="EMBL" id="VTR54159.1"/>
    </source>
</evidence>
<dbReference type="InterPro" id="IPR008503">
    <property type="entry name" value="Asp_endopeptidase"/>
</dbReference>
<sequence length="159" mass="18421">MRISAFIPLDIMKEKHLVGWKETLDLPELGIFGIEAKIDTGAASSVLHCNAYKIVQEQGHDWIICELITDFATHQTATLKLRLYRTKLVKSSFGQEEKRYYIRTTAKLFDQVFDIKISLRNRSEMTYPMLLGKNFLYKKFLVDVSKENLSLKSLSNKNK</sequence>
<dbReference type="STRING" id="1123265.GCA_000686625_00343"/>
<feature type="domain" description="Retropepsin-like aspartic endopeptidase" evidence="1">
    <location>
        <begin position="18"/>
        <end position="149"/>
    </location>
</feature>
<evidence type="ECO:0000259" key="1">
    <source>
        <dbReference type="Pfam" id="PF05618"/>
    </source>
</evidence>
<protein>
    <submittedName>
        <fullName evidence="2">Uncharacterized protein conserved in archaea</fullName>
    </submittedName>
</protein>
<reference evidence="2 3" key="1">
    <citation type="submission" date="2019-05" db="EMBL/GenBank/DDBJ databases">
        <authorList>
            <consortium name="Pathogen Informatics"/>
        </authorList>
    </citation>
    <scope>NUCLEOTIDE SEQUENCE [LARGE SCALE GENOMIC DNA]</scope>
    <source>
        <strain evidence="2 3">NCTC11429</strain>
    </source>
</reference>
<accession>A0A4U9W5X9</accession>
<dbReference type="InterPro" id="IPR021109">
    <property type="entry name" value="Peptidase_aspartic_dom_sf"/>
</dbReference>
<name>A0A4U9W5X9_9SPHI</name>
<dbReference type="PANTHER" id="PTHR38037:SF2">
    <property type="entry name" value="ATP-DEPENDENT ZINC PROTEASE DOMAIN-CONTAINING PROTEIN-RELATED"/>
    <property type="match status" value="1"/>
</dbReference>
<dbReference type="Gene3D" id="2.40.70.10">
    <property type="entry name" value="Acid Proteases"/>
    <property type="match status" value="1"/>
</dbReference>
<proteinExistence type="predicted"/>
<dbReference type="KEGG" id="stha:NCTC11429_05005"/>
<dbReference type="SUPFAM" id="SSF50630">
    <property type="entry name" value="Acid proteases"/>
    <property type="match status" value="1"/>
</dbReference>
<dbReference type="Proteomes" id="UP000308196">
    <property type="component" value="Chromosome"/>
</dbReference>
<dbReference type="PANTHER" id="PTHR38037">
    <property type="entry name" value="ZN_PROTEASE DOMAIN-CONTAINING PROTEIN"/>
    <property type="match status" value="1"/>
</dbReference>
<dbReference type="AlphaFoldDB" id="A0A4U9W5X9"/>
<organism evidence="2 3">
    <name type="scientific">Sphingobacterium thalpophilum</name>
    <dbReference type="NCBI Taxonomy" id="259"/>
    <lineage>
        <taxon>Bacteria</taxon>
        <taxon>Pseudomonadati</taxon>
        <taxon>Bacteroidota</taxon>
        <taxon>Sphingobacteriia</taxon>
        <taxon>Sphingobacteriales</taxon>
        <taxon>Sphingobacteriaceae</taxon>
        <taxon>Sphingobacterium</taxon>
    </lineage>
</organism>